<organism evidence="2 3">
    <name type="scientific">Rhodofomes roseus</name>
    <dbReference type="NCBI Taxonomy" id="34475"/>
    <lineage>
        <taxon>Eukaryota</taxon>
        <taxon>Fungi</taxon>
        <taxon>Dikarya</taxon>
        <taxon>Basidiomycota</taxon>
        <taxon>Agaricomycotina</taxon>
        <taxon>Agaricomycetes</taxon>
        <taxon>Polyporales</taxon>
        <taxon>Rhodofomes</taxon>
    </lineage>
</organism>
<gene>
    <name evidence="2" type="ORF">EVJ58_g1835</name>
</gene>
<evidence type="ECO:0000256" key="1">
    <source>
        <dbReference type="SAM" id="MobiDB-lite"/>
    </source>
</evidence>
<name>A0A4Y9YXM2_9APHY</name>
<protein>
    <submittedName>
        <fullName evidence="2">Uncharacterized protein</fullName>
    </submittedName>
</protein>
<dbReference type="AlphaFoldDB" id="A0A4Y9YXM2"/>
<evidence type="ECO:0000313" key="2">
    <source>
        <dbReference type="EMBL" id="TFY67105.1"/>
    </source>
</evidence>
<comment type="caution">
    <text evidence="2">The sequence shown here is derived from an EMBL/GenBank/DDBJ whole genome shotgun (WGS) entry which is preliminary data.</text>
</comment>
<dbReference type="Proteomes" id="UP000298390">
    <property type="component" value="Unassembled WGS sequence"/>
</dbReference>
<accession>A0A4Y9YXM2</accession>
<evidence type="ECO:0000313" key="3">
    <source>
        <dbReference type="Proteomes" id="UP000298390"/>
    </source>
</evidence>
<proteinExistence type="predicted"/>
<sequence>MPTNASATPKTVLHAIHNLPKRVKSSGQLRSRSIRRGKENSTSSSRAPTACRTRAANLIIASESFVAARWAPWDGKVVIKVAVPCMDDIWKFKIPEGITLERLTRRVEAKVGFPLAFSYSYAAGDCERAVRTEEAFHLWVETRVQKGINTPLIARVRV</sequence>
<dbReference type="EMBL" id="SEKV01000063">
    <property type="protein sequence ID" value="TFY67105.1"/>
    <property type="molecule type" value="Genomic_DNA"/>
</dbReference>
<feature type="region of interest" description="Disordered" evidence="1">
    <location>
        <begin position="26"/>
        <end position="48"/>
    </location>
</feature>
<reference evidence="2 3" key="1">
    <citation type="submission" date="2019-01" db="EMBL/GenBank/DDBJ databases">
        <title>Genome sequencing of the rare red list fungi Fomitopsis rosea.</title>
        <authorList>
            <person name="Buettner E."/>
            <person name="Kellner H."/>
        </authorList>
    </citation>
    <scope>NUCLEOTIDE SEQUENCE [LARGE SCALE GENOMIC DNA]</scope>
    <source>
        <strain evidence="2 3">DSM 105464</strain>
    </source>
</reference>